<comment type="caution">
    <text evidence="2">The sequence shown here is derived from an EMBL/GenBank/DDBJ whole genome shotgun (WGS) entry which is preliminary data.</text>
</comment>
<dbReference type="EMBL" id="JABFAC010000007">
    <property type="protein sequence ID" value="MBA0618046.1"/>
    <property type="molecule type" value="Genomic_DNA"/>
</dbReference>
<evidence type="ECO:0000313" key="2">
    <source>
        <dbReference type="EMBL" id="MBA0618046.1"/>
    </source>
</evidence>
<evidence type="ECO:0000256" key="1">
    <source>
        <dbReference type="SAM" id="MobiDB-lite"/>
    </source>
</evidence>
<evidence type="ECO:0000313" key="3">
    <source>
        <dbReference type="Proteomes" id="UP000593561"/>
    </source>
</evidence>
<feature type="compositionally biased region" description="Basic and acidic residues" evidence="1">
    <location>
        <begin position="142"/>
        <end position="151"/>
    </location>
</feature>
<dbReference type="AlphaFoldDB" id="A0A7J8RXI8"/>
<dbReference type="Proteomes" id="UP000593561">
    <property type="component" value="Unassembled WGS sequence"/>
</dbReference>
<organism evidence="2 3">
    <name type="scientific">Gossypium davidsonii</name>
    <name type="common">Davidson's cotton</name>
    <name type="synonym">Gossypium klotzschianum subsp. davidsonii</name>
    <dbReference type="NCBI Taxonomy" id="34287"/>
    <lineage>
        <taxon>Eukaryota</taxon>
        <taxon>Viridiplantae</taxon>
        <taxon>Streptophyta</taxon>
        <taxon>Embryophyta</taxon>
        <taxon>Tracheophyta</taxon>
        <taxon>Spermatophyta</taxon>
        <taxon>Magnoliopsida</taxon>
        <taxon>eudicotyledons</taxon>
        <taxon>Gunneridae</taxon>
        <taxon>Pentapetalae</taxon>
        <taxon>rosids</taxon>
        <taxon>malvids</taxon>
        <taxon>Malvales</taxon>
        <taxon>Malvaceae</taxon>
        <taxon>Malvoideae</taxon>
        <taxon>Gossypium</taxon>
    </lineage>
</organism>
<protein>
    <submittedName>
        <fullName evidence="2">Uncharacterized protein</fullName>
    </submittedName>
</protein>
<proteinExistence type="predicted"/>
<keyword evidence="3" id="KW-1185">Reference proteome</keyword>
<feature type="compositionally biased region" description="Basic and acidic residues" evidence="1">
    <location>
        <begin position="103"/>
        <end position="125"/>
    </location>
</feature>
<gene>
    <name evidence="2" type="ORF">Godav_027441</name>
</gene>
<feature type="region of interest" description="Disordered" evidence="1">
    <location>
        <begin position="103"/>
        <end position="151"/>
    </location>
</feature>
<sequence>MLLMAMATTTIVVMKNHELGRRNPKKKRDKLKCFLCDGAHMLKKCLKKFVLKEKPVSKTLVLGSSTKGVKTKEAKSKKKPVDCFLCHGPYRLRKCPRKSVIEGNDRIDKEPKKLGLSKGKVEANKAKRSKKKRSKATSKLGKSSEELPPKEEVSFSSNLEGKFTMKIVKLGPIRLKLSEALELDESSTRLPPMGEVGGASIFKVKKVMQVGQLTRVNVKVYSKNFDSVLHSNLLTWKEHRGPFEVLEQRGRETVGKAKPSVVN</sequence>
<name>A0A7J8RXI8_GOSDV</name>
<accession>A0A7J8RXI8</accession>
<reference evidence="2 3" key="1">
    <citation type="journal article" date="2019" name="Genome Biol. Evol.">
        <title>Insights into the evolution of the New World diploid cottons (Gossypium, subgenus Houzingenia) based on genome sequencing.</title>
        <authorList>
            <person name="Grover C.E."/>
            <person name="Arick M.A. 2nd"/>
            <person name="Thrash A."/>
            <person name="Conover J.L."/>
            <person name="Sanders W.S."/>
            <person name="Peterson D.G."/>
            <person name="Frelichowski J.E."/>
            <person name="Scheffler J.A."/>
            <person name="Scheffler B.E."/>
            <person name="Wendel J.F."/>
        </authorList>
    </citation>
    <scope>NUCLEOTIDE SEQUENCE [LARGE SCALE GENOMIC DNA]</scope>
    <source>
        <strain evidence="2">27</strain>
        <tissue evidence="2">Leaf</tissue>
    </source>
</reference>
<feature type="compositionally biased region" description="Basic residues" evidence="1">
    <location>
        <begin position="126"/>
        <end position="136"/>
    </location>
</feature>